<sequence length="144" mass="15932">MFVGAWTSMWFLDANGASDLVLTSFSSLPSSSSSMKWLKKSLLGPSTIVDLEKGLPFASKTPNCKEPRLIASLVPKLVYRPSYSRSGKGFHLQAKPQTAKNPGHLIVDLERDSICKQNPKLQKPNLFLYALVEKLLRVSLLQGQ</sequence>
<comment type="caution">
    <text evidence="1">The sequence shown here is derived from an EMBL/GenBank/DDBJ whole genome shotgun (WGS) entry which is preliminary data.</text>
</comment>
<evidence type="ECO:0000313" key="2">
    <source>
        <dbReference type="Proteomes" id="UP000813462"/>
    </source>
</evidence>
<dbReference type="AlphaFoldDB" id="A0A978VJM5"/>
<organism evidence="1 2">
    <name type="scientific">Ziziphus jujuba var. spinosa</name>
    <dbReference type="NCBI Taxonomy" id="714518"/>
    <lineage>
        <taxon>Eukaryota</taxon>
        <taxon>Viridiplantae</taxon>
        <taxon>Streptophyta</taxon>
        <taxon>Embryophyta</taxon>
        <taxon>Tracheophyta</taxon>
        <taxon>Spermatophyta</taxon>
        <taxon>Magnoliopsida</taxon>
        <taxon>eudicotyledons</taxon>
        <taxon>Gunneridae</taxon>
        <taxon>Pentapetalae</taxon>
        <taxon>rosids</taxon>
        <taxon>fabids</taxon>
        <taxon>Rosales</taxon>
        <taxon>Rhamnaceae</taxon>
        <taxon>Paliureae</taxon>
        <taxon>Ziziphus</taxon>
    </lineage>
</organism>
<dbReference type="EMBL" id="JAEACU010000004">
    <property type="protein sequence ID" value="KAH7533294.1"/>
    <property type="molecule type" value="Genomic_DNA"/>
</dbReference>
<reference evidence="1" key="1">
    <citation type="journal article" date="2021" name="Front. Plant Sci.">
        <title>Chromosome-Scale Genome Assembly for Chinese Sour Jujube and Insights Into Its Genome Evolution and Domestication Signature.</title>
        <authorList>
            <person name="Shen L.-Y."/>
            <person name="Luo H."/>
            <person name="Wang X.-L."/>
            <person name="Wang X.-M."/>
            <person name="Qiu X.-J."/>
            <person name="Liu H."/>
            <person name="Zhou S.-S."/>
            <person name="Jia K.-H."/>
            <person name="Nie S."/>
            <person name="Bao Y.-T."/>
            <person name="Zhang R.-G."/>
            <person name="Yun Q.-Z."/>
            <person name="Chai Y.-H."/>
            <person name="Lu J.-Y."/>
            <person name="Li Y."/>
            <person name="Zhao S.-W."/>
            <person name="Mao J.-F."/>
            <person name="Jia S.-G."/>
            <person name="Mao Y.-M."/>
        </authorList>
    </citation>
    <scope>NUCLEOTIDE SEQUENCE</scope>
    <source>
        <strain evidence="1">AT0</strain>
        <tissue evidence="1">Leaf</tissue>
    </source>
</reference>
<proteinExistence type="predicted"/>
<gene>
    <name evidence="1" type="ORF">FEM48_Zijuj04G0115500</name>
</gene>
<dbReference type="Proteomes" id="UP000813462">
    <property type="component" value="Unassembled WGS sequence"/>
</dbReference>
<protein>
    <submittedName>
        <fullName evidence="1">Uncharacterized protein</fullName>
    </submittedName>
</protein>
<evidence type="ECO:0000313" key="1">
    <source>
        <dbReference type="EMBL" id="KAH7533294.1"/>
    </source>
</evidence>
<name>A0A978VJM5_ZIZJJ</name>
<accession>A0A978VJM5</accession>